<dbReference type="RefSeq" id="WP_386783594.1">
    <property type="nucleotide sequence ID" value="NZ_JBHTIC010000020.1"/>
</dbReference>
<proteinExistence type="predicted"/>
<name>A0ABW2Z8U6_9FLAO</name>
<dbReference type="InterPro" id="IPR036188">
    <property type="entry name" value="FAD/NAD-bd_sf"/>
</dbReference>
<organism evidence="1 2">
    <name type="scientific">Lutibacter aestuarii</name>
    <dbReference type="NCBI Taxonomy" id="861111"/>
    <lineage>
        <taxon>Bacteria</taxon>
        <taxon>Pseudomonadati</taxon>
        <taxon>Bacteroidota</taxon>
        <taxon>Flavobacteriia</taxon>
        <taxon>Flavobacteriales</taxon>
        <taxon>Flavobacteriaceae</taxon>
        <taxon>Lutibacter</taxon>
    </lineage>
</organism>
<dbReference type="Proteomes" id="UP001597032">
    <property type="component" value="Unassembled WGS sequence"/>
</dbReference>
<dbReference type="EMBL" id="JBHTIC010000020">
    <property type="protein sequence ID" value="MFD0763016.1"/>
    <property type="molecule type" value="Genomic_DNA"/>
</dbReference>
<dbReference type="Pfam" id="PF13450">
    <property type="entry name" value="NAD_binding_8"/>
    <property type="match status" value="1"/>
</dbReference>
<evidence type="ECO:0000313" key="2">
    <source>
        <dbReference type="Proteomes" id="UP001597032"/>
    </source>
</evidence>
<protein>
    <submittedName>
        <fullName evidence="1">NAD(P)-binding protein</fullName>
    </submittedName>
</protein>
<sequence length="465" mass="53657">MIENGTFKKHYIAVIGGSISGSEAASLLAKNGFRVVVFEMNKLPYGKIEDGLPNWHFKLRDRQIEEIDKKLNHPNIRFVPNTKIGDDIDFLDLVNNWGFSAIILANGAWVDRKFPVKNMERFRDRELIYQNSLVNWFNHKHERNYLGKNYFIKNNTVVVGGGLASLDVVKIVMIELVKKQLYLKKGIDVDLFTIEKKGIDSVLKEYNIDFEELNIGKAKLVYRRTAREMPLKSSNSDSLESIEAAKKVSEKLLNKYVEKYLFEFIPLSIPYGFTEENDKLTGVIFQKVKLNNHKIVPIENNFFEIKTNLLISSIGSIPEQISGLEYEYSSLKMKGNGDYHVAEFDNVFAIGNAVTGRGNIQESKLHGKHMTEVIIDKHLTEDKFEEWLINHNNQIKAKVKEQLASIVLEVNDFKIQPKSIIQQILNKTSQIHKAQRYTTYKDWVKKNIPIRLEETLKNTYSCKHL</sequence>
<reference evidence="2" key="1">
    <citation type="journal article" date="2019" name="Int. J. Syst. Evol. Microbiol.">
        <title>The Global Catalogue of Microorganisms (GCM) 10K type strain sequencing project: providing services to taxonomists for standard genome sequencing and annotation.</title>
        <authorList>
            <consortium name="The Broad Institute Genomics Platform"/>
            <consortium name="The Broad Institute Genome Sequencing Center for Infectious Disease"/>
            <person name="Wu L."/>
            <person name="Ma J."/>
        </authorList>
    </citation>
    <scope>NUCLEOTIDE SEQUENCE [LARGE SCALE GENOMIC DNA]</scope>
    <source>
        <strain evidence="2">CCUG 60022</strain>
    </source>
</reference>
<evidence type="ECO:0000313" key="1">
    <source>
        <dbReference type="EMBL" id="MFD0763016.1"/>
    </source>
</evidence>
<dbReference type="SUPFAM" id="SSF51971">
    <property type="entry name" value="Nucleotide-binding domain"/>
    <property type="match status" value="1"/>
</dbReference>
<accession>A0ABW2Z8U6</accession>
<comment type="caution">
    <text evidence="1">The sequence shown here is derived from an EMBL/GenBank/DDBJ whole genome shotgun (WGS) entry which is preliminary data.</text>
</comment>
<dbReference type="Gene3D" id="3.40.50.720">
    <property type="entry name" value="NAD(P)-binding Rossmann-like Domain"/>
    <property type="match status" value="1"/>
</dbReference>
<keyword evidence="2" id="KW-1185">Reference proteome</keyword>
<dbReference type="Gene3D" id="3.50.50.60">
    <property type="entry name" value="FAD/NAD(P)-binding domain"/>
    <property type="match status" value="2"/>
</dbReference>
<dbReference type="PRINTS" id="PR00419">
    <property type="entry name" value="ADXRDTASE"/>
</dbReference>
<gene>
    <name evidence="1" type="ORF">ACFQZW_13085</name>
</gene>